<dbReference type="InterPro" id="IPR029045">
    <property type="entry name" value="ClpP/crotonase-like_dom_sf"/>
</dbReference>
<dbReference type="SUPFAM" id="SSF52096">
    <property type="entry name" value="ClpP/crotonase"/>
    <property type="match status" value="1"/>
</dbReference>
<name>C5L1R6_PERM5</name>
<sequence>MGIITLTHDDNDDGESCYHWGTRKIENRFWCNGIDLKWLSIHGRINEFITQLQQIMSDILTLPIPTIAIINGHATAKDALRVGIIDYILPNYDLNMTTTFITEGDGGHAVPIHNITGISYIYYLLSNNILQQQEQSIAHIIFVLLMQQQHQ</sequence>
<accession>C5L1R6</accession>
<keyword evidence="2" id="KW-1185">Reference proteome</keyword>
<dbReference type="RefSeq" id="XP_002777517.1">
    <property type="nucleotide sequence ID" value="XM_002777471.1"/>
</dbReference>
<reference evidence="1 2" key="1">
    <citation type="submission" date="2008-07" db="EMBL/GenBank/DDBJ databases">
        <authorList>
            <person name="El-Sayed N."/>
            <person name="Caler E."/>
            <person name="Inman J."/>
            <person name="Amedeo P."/>
            <person name="Hass B."/>
            <person name="Wortman J."/>
        </authorList>
    </citation>
    <scope>NUCLEOTIDE SEQUENCE [LARGE SCALE GENOMIC DNA]</scope>
    <source>
        <strain evidence="2">ATCC 50983 / TXsc</strain>
    </source>
</reference>
<dbReference type="Gene3D" id="3.90.226.10">
    <property type="entry name" value="2-enoyl-CoA Hydratase, Chain A, domain 1"/>
    <property type="match status" value="1"/>
</dbReference>
<proteinExistence type="predicted"/>
<dbReference type="Proteomes" id="UP000007800">
    <property type="component" value="Unassembled WGS sequence"/>
</dbReference>
<protein>
    <submittedName>
        <fullName evidence="1">Uncharacterized protein</fullName>
    </submittedName>
</protein>
<evidence type="ECO:0000313" key="1">
    <source>
        <dbReference type="EMBL" id="EER09333.1"/>
    </source>
</evidence>
<evidence type="ECO:0000313" key="2">
    <source>
        <dbReference type="Proteomes" id="UP000007800"/>
    </source>
</evidence>
<dbReference type="OrthoDB" id="1696280at2759"/>
<dbReference type="InParanoid" id="C5L1R6"/>
<dbReference type="EMBL" id="GG678406">
    <property type="protein sequence ID" value="EER09333.1"/>
    <property type="molecule type" value="Genomic_DNA"/>
</dbReference>
<organism evidence="2">
    <name type="scientific">Perkinsus marinus (strain ATCC 50983 / TXsc)</name>
    <dbReference type="NCBI Taxonomy" id="423536"/>
    <lineage>
        <taxon>Eukaryota</taxon>
        <taxon>Sar</taxon>
        <taxon>Alveolata</taxon>
        <taxon>Perkinsozoa</taxon>
        <taxon>Perkinsea</taxon>
        <taxon>Perkinsida</taxon>
        <taxon>Perkinsidae</taxon>
        <taxon>Perkinsus</taxon>
    </lineage>
</organism>
<gene>
    <name evidence="1" type="ORF">Pmar_PMAR003181</name>
</gene>
<dbReference type="AlphaFoldDB" id="C5L1R6"/>
<dbReference type="GeneID" id="9065764"/>